<dbReference type="InterPro" id="IPR003663">
    <property type="entry name" value="Sugar/inositol_transpt"/>
</dbReference>
<name>M2Z6N0_PSEFD</name>
<feature type="transmembrane region" description="Helical" evidence="8">
    <location>
        <begin position="271"/>
        <end position="292"/>
    </location>
</feature>
<dbReference type="PRINTS" id="PR00069">
    <property type="entry name" value="ALDKETRDTASE"/>
</dbReference>
<dbReference type="GO" id="GO:0016020">
    <property type="term" value="C:membrane"/>
    <property type="evidence" value="ECO:0007669"/>
    <property type="project" value="UniProtKB-SubCell"/>
</dbReference>
<dbReference type="VEuPathDB" id="FungiDB:MYCFIDRAFT_42737"/>
<dbReference type="GeneID" id="19339494"/>
<feature type="transmembrane region" description="Helical" evidence="8">
    <location>
        <begin position="126"/>
        <end position="147"/>
    </location>
</feature>
<keyword evidence="5 8" id="KW-1133">Transmembrane helix</keyword>
<dbReference type="PANTHER" id="PTHR48022">
    <property type="entry name" value="PLASTIDIC GLUCOSE TRANSPORTER 4"/>
    <property type="match status" value="1"/>
</dbReference>
<organism evidence="10 11">
    <name type="scientific">Pseudocercospora fijiensis (strain CIRAD86)</name>
    <name type="common">Black leaf streak disease fungus</name>
    <name type="synonym">Mycosphaerella fijiensis</name>
    <dbReference type="NCBI Taxonomy" id="383855"/>
    <lineage>
        <taxon>Eukaryota</taxon>
        <taxon>Fungi</taxon>
        <taxon>Dikarya</taxon>
        <taxon>Ascomycota</taxon>
        <taxon>Pezizomycotina</taxon>
        <taxon>Dothideomycetes</taxon>
        <taxon>Dothideomycetidae</taxon>
        <taxon>Mycosphaerellales</taxon>
        <taxon>Mycosphaerellaceae</taxon>
        <taxon>Pseudocercospora</taxon>
    </lineage>
</organism>
<feature type="transmembrane region" description="Helical" evidence="8">
    <location>
        <begin position="440"/>
        <end position="461"/>
    </location>
</feature>
<dbReference type="SUPFAM" id="SSF51430">
    <property type="entry name" value="NAD(P)-linked oxidoreductase"/>
    <property type="match status" value="1"/>
</dbReference>
<evidence type="ECO:0000256" key="2">
    <source>
        <dbReference type="ARBA" id="ARBA00010992"/>
    </source>
</evidence>
<dbReference type="Gene3D" id="1.20.1250.20">
    <property type="entry name" value="MFS general substrate transporter like domains"/>
    <property type="match status" value="1"/>
</dbReference>
<feature type="transmembrane region" description="Helical" evidence="8">
    <location>
        <begin position="183"/>
        <end position="199"/>
    </location>
</feature>
<feature type="transmembrane region" description="Helical" evidence="8">
    <location>
        <begin position="337"/>
        <end position="355"/>
    </location>
</feature>
<dbReference type="KEGG" id="pfj:MYCFIDRAFT_42737"/>
<proteinExistence type="inferred from homology"/>
<feature type="transmembrane region" description="Helical" evidence="8">
    <location>
        <begin position="73"/>
        <end position="91"/>
    </location>
</feature>
<evidence type="ECO:0000256" key="8">
    <source>
        <dbReference type="SAM" id="Phobius"/>
    </source>
</evidence>
<evidence type="ECO:0000259" key="9">
    <source>
        <dbReference type="PROSITE" id="PS50850"/>
    </source>
</evidence>
<dbReference type="PROSITE" id="PS00217">
    <property type="entry name" value="SUGAR_TRANSPORT_2"/>
    <property type="match status" value="1"/>
</dbReference>
<comment type="subcellular location">
    <subcellularLocation>
        <location evidence="1">Membrane</location>
        <topology evidence="1">Multi-pass membrane protein</topology>
    </subcellularLocation>
</comment>
<dbReference type="InterPro" id="IPR020846">
    <property type="entry name" value="MFS_dom"/>
</dbReference>
<dbReference type="eggNOG" id="KOG0254">
    <property type="taxonomic scope" value="Eukaryota"/>
</dbReference>
<evidence type="ECO:0000256" key="3">
    <source>
        <dbReference type="ARBA" id="ARBA00022448"/>
    </source>
</evidence>
<accession>M2Z6N0</accession>
<dbReference type="PROSITE" id="PS00798">
    <property type="entry name" value="ALDOKETO_REDUCTASE_1"/>
    <property type="match status" value="1"/>
</dbReference>
<comment type="similarity">
    <text evidence="2">Belongs to the major facilitator superfamily. Sugar transporter (TC 2.A.1.1) family.</text>
</comment>
<evidence type="ECO:0000256" key="1">
    <source>
        <dbReference type="ARBA" id="ARBA00004141"/>
    </source>
</evidence>
<keyword evidence="7 8" id="KW-0472">Membrane</keyword>
<dbReference type="GO" id="GO:0016616">
    <property type="term" value="F:oxidoreductase activity, acting on the CH-OH group of donors, NAD or NADP as acceptor"/>
    <property type="evidence" value="ECO:0007669"/>
    <property type="project" value="UniProtKB-ARBA"/>
</dbReference>
<feature type="transmembrane region" description="Helical" evidence="8">
    <location>
        <begin position="312"/>
        <end position="330"/>
    </location>
</feature>
<sequence>MAGGSLLLTTDAKKDPTEIFNLRLLYLLIAVAWAGMFYGFDQGNIGGIMELPSFETSFDFRDDTQAQRDDKKGTIAAMLAAGGSLGALLAAPTSDFLGRKWSVLTFGLVFMVGASLQMVPDFEVLLAGRFVGGLGVGACSMLTPQFLSENAPKSVRGSMVCTYNLCIIVALMIAFWWQTAMAIQLIPGGLMCLMVPWLLETPRYLIRVGKSEKGLANLCKLRGLPADHPYVQLEYSETRNQIAAEQEIHAGNSYWQILKDIFTIPSNFQRFFLAIMLFLFHKLTGTDSLNYFAPRIFQIIGVSDGNSLLTTGVYGVVKFVTTMLYVGYLVEHVGRRLPLIVGATIQASCMLYLALYVRFGPDAESVSGGTPAGGIVGIIAIYLYAFGWSFGHSVACYVVAAEIFPARIRSFCMSFCFFTNWIVNYGITRATPNMITTMGWGIFLMYAVLTYLGVGFVWLCLPETKGRSIEAMDDLFKHPLWMMWKYAYPKEEDKVRKDSLGYEARQAFALNGTNGVHRKEGVRSHFTLNTGAKIGAVGFGTWKAAPGEAAKAVKEAFAAGYRHFDCAPLYFNEAEIGQVFKAAPIPRSEFFVTTKLWSSDHQRVQQALEKSLRDLGLDYVDLYLMHWPVTLSPDTGAEYGKEDRKVHVEGWDFRDTWREMEKLLDTGKVRAIGVANFSTVHLEKLLETAKVVPAVNQTEIQPLLPQDKLHAYCSAKGIHQTAFGPLGGSGSTLHEEPVIVEMAKKRGVATGNVMLSWGIAKGWSVIPKSINPKRIAANLRDNFVPSAEEMQAIDDLAKKQGKRFNRPDWGTTIFHDDADANVA</sequence>
<dbReference type="InterPro" id="IPR020471">
    <property type="entry name" value="AKR"/>
</dbReference>
<protein>
    <recommendedName>
        <fullName evidence="9">Major facilitator superfamily (MFS) profile domain-containing protein</fullName>
    </recommendedName>
</protein>
<keyword evidence="4 8" id="KW-0812">Transmembrane</keyword>
<dbReference type="OrthoDB" id="5296287at2759"/>
<dbReference type="Pfam" id="PF00248">
    <property type="entry name" value="Aldo_ket_red"/>
    <property type="match status" value="1"/>
</dbReference>
<feature type="transmembrane region" description="Helical" evidence="8">
    <location>
        <begin position="20"/>
        <end position="40"/>
    </location>
</feature>
<dbReference type="Gene3D" id="3.20.20.100">
    <property type="entry name" value="NADP-dependent oxidoreductase domain"/>
    <property type="match status" value="1"/>
</dbReference>
<dbReference type="HOGENOM" id="CLU_018059_0_0_1"/>
<evidence type="ECO:0000256" key="6">
    <source>
        <dbReference type="ARBA" id="ARBA00023002"/>
    </source>
</evidence>
<dbReference type="PROSITE" id="PS00216">
    <property type="entry name" value="SUGAR_TRANSPORT_1"/>
    <property type="match status" value="2"/>
</dbReference>
<dbReference type="eggNOG" id="KOG1577">
    <property type="taxonomic scope" value="Eukaryota"/>
</dbReference>
<dbReference type="PANTHER" id="PTHR48022:SF8">
    <property type="entry name" value="MAJOR FACILITATOR SUPERFAMILY (MFS) PROFILE DOMAIN-CONTAINING PROTEIN-RELATED"/>
    <property type="match status" value="1"/>
</dbReference>
<keyword evidence="3" id="KW-0813">Transport</keyword>
<evidence type="ECO:0000313" key="10">
    <source>
        <dbReference type="EMBL" id="EME85430.1"/>
    </source>
</evidence>
<gene>
    <name evidence="10" type="ORF">MYCFIDRAFT_42737</name>
</gene>
<dbReference type="EMBL" id="KB446556">
    <property type="protein sequence ID" value="EME85430.1"/>
    <property type="molecule type" value="Genomic_DNA"/>
</dbReference>
<dbReference type="InterPro" id="IPR036259">
    <property type="entry name" value="MFS_trans_sf"/>
</dbReference>
<feature type="transmembrane region" description="Helical" evidence="8">
    <location>
        <begin position="375"/>
        <end position="399"/>
    </location>
</feature>
<feature type="transmembrane region" description="Helical" evidence="8">
    <location>
        <begin position="103"/>
        <end position="120"/>
    </location>
</feature>
<dbReference type="InterPro" id="IPR005829">
    <property type="entry name" value="Sugar_transporter_CS"/>
</dbReference>
<dbReference type="InterPro" id="IPR018170">
    <property type="entry name" value="Aldo/ket_reductase_CS"/>
</dbReference>
<dbReference type="InterPro" id="IPR005828">
    <property type="entry name" value="MFS_sugar_transport-like"/>
</dbReference>
<keyword evidence="6" id="KW-0560">Oxidoreductase</keyword>
<evidence type="ECO:0000256" key="5">
    <source>
        <dbReference type="ARBA" id="ARBA00022989"/>
    </source>
</evidence>
<dbReference type="InterPro" id="IPR050360">
    <property type="entry name" value="MFS_Sugar_Transporters"/>
</dbReference>
<evidence type="ECO:0000256" key="7">
    <source>
        <dbReference type="ARBA" id="ARBA00023136"/>
    </source>
</evidence>
<dbReference type="FunFam" id="3.20.20.100:FF:000002">
    <property type="entry name" value="2,5-diketo-D-gluconic acid reductase A"/>
    <property type="match status" value="1"/>
</dbReference>
<keyword evidence="11" id="KW-1185">Reference proteome</keyword>
<feature type="domain" description="Major facilitator superfamily (MFS) profile" evidence="9">
    <location>
        <begin position="27"/>
        <end position="465"/>
    </location>
</feature>
<dbReference type="SUPFAM" id="SSF103473">
    <property type="entry name" value="MFS general substrate transporter"/>
    <property type="match status" value="1"/>
</dbReference>
<dbReference type="NCBIfam" id="TIGR00879">
    <property type="entry name" value="SP"/>
    <property type="match status" value="1"/>
</dbReference>
<dbReference type="PROSITE" id="PS50850">
    <property type="entry name" value="MFS"/>
    <property type="match status" value="1"/>
</dbReference>
<evidence type="ECO:0000313" key="11">
    <source>
        <dbReference type="Proteomes" id="UP000016932"/>
    </source>
</evidence>
<evidence type="ECO:0000256" key="4">
    <source>
        <dbReference type="ARBA" id="ARBA00022692"/>
    </source>
</evidence>
<reference evidence="10 11" key="1">
    <citation type="journal article" date="2012" name="PLoS Pathog.">
        <title>Diverse lifestyles and strategies of plant pathogenesis encoded in the genomes of eighteen Dothideomycetes fungi.</title>
        <authorList>
            <person name="Ohm R.A."/>
            <person name="Feau N."/>
            <person name="Henrissat B."/>
            <person name="Schoch C.L."/>
            <person name="Horwitz B.A."/>
            <person name="Barry K.W."/>
            <person name="Condon B.J."/>
            <person name="Copeland A.C."/>
            <person name="Dhillon B."/>
            <person name="Glaser F."/>
            <person name="Hesse C.N."/>
            <person name="Kosti I."/>
            <person name="LaButti K."/>
            <person name="Lindquist E.A."/>
            <person name="Lucas S."/>
            <person name="Salamov A.A."/>
            <person name="Bradshaw R.E."/>
            <person name="Ciuffetti L."/>
            <person name="Hamelin R.C."/>
            <person name="Kema G.H.J."/>
            <person name="Lawrence C."/>
            <person name="Scott J.A."/>
            <person name="Spatafora J.W."/>
            <person name="Turgeon B.G."/>
            <person name="de Wit P.J.G.M."/>
            <person name="Zhong S."/>
            <person name="Goodwin S.B."/>
            <person name="Grigoriev I.V."/>
        </authorList>
    </citation>
    <scope>NUCLEOTIDE SEQUENCE [LARGE SCALE GENOMIC DNA]</scope>
    <source>
        <strain evidence="10 11">CIRAD86</strain>
    </source>
</reference>
<feature type="transmembrane region" description="Helical" evidence="8">
    <location>
        <begin position="411"/>
        <end position="428"/>
    </location>
</feature>
<dbReference type="AlphaFoldDB" id="M2Z6N0"/>
<dbReference type="InterPro" id="IPR023210">
    <property type="entry name" value="NADP_OxRdtase_dom"/>
</dbReference>
<dbReference type="GO" id="GO:0005351">
    <property type="term" value="F:carbohydrate:proton symporter activity"/>
    <property type="evidence" value="ECO:0007669"/>
    <property type="project" value="TreeGrafter"/>
</dbReference>
<dbReference type="Proteomes" id="UP000016932">
    <property type="component" value="Unassembled WGS sequence"/>
</dbReference>
<dbReference type="RefSeq" id="XP_007922479.1">
    <property type="nucleotide sequence ID" value="XM_007924288.1"/>
</dbReference>
<feature type="transmembrane region" description="Helical" evidence="8">
    <location>
        <begin position="159"/>
        <end position="177"/>
    </location>
</feature>
<dbReference type="InterPro" id="IPR036812">
    <property type="entry name" value="NAD(P)_OxRdtase_dom_sf"/>
</dbReference>
<dbReference type="Pfam" id="PF00083">
    <property type="entry name" value="Sugar_tr"/>
    <property type="match status" value="1"/>
</dbReference>